<keyword evidence="2" id="KW-1185">Reference proteome</keyword>
<dbReference type="STRING" id="1867956.BJF95_00695"/>
<comment type="caution">
    <text evidence="1">The sequence shown here is derived from an EMBL/GenBank/DDBJ whole genome shotgun (WGS) entry which is preliminary data.</text>
</comment>
<evidence type="ECO:0000313" key="1">
    <source>
        <dbReference type="EMBL" id="OLP42685.1"/>
    </source>
</evidence>
<protein>
    <submittedName>
        <fullName evidence="1">Uncharacterized protein</fullName>
    </submittedName>
</protein>
<gene>
    <name evidence="1" type="ORF">BJF95_00695</name>
</gene>
<accession>A0A1Q8ZLC7</accession>
<evidence type="ECO:0000313" key="2">
    <source>
        <dbReference type="Proteomes" id="UP000186894"/>
    </source>
</evidence>
<proteinExistence type="predicted"/>
<reference evidence="1 2" key="1">
    <citation type="submission" date="2016-09" db="EMBL/GenBank/DDBJ databases">
        <title>Rhizobium oryziradicis sp. nov., isolated from the root of rice.</title>
        <authorList>
            <person name="Zhao J."/>
            <person name="Zhang X."/>
        </authorList>
    </citation>
    <scope>NUCLEOTIDE SEQUENCE [LARGE SCALE GENOMIC DNA]</scope>
    <source>
        <strain evidence="1 2">N19</strain>
    </source>
</reference>
<organism evidence="1 2">
    <name type="scientific">Rhizobium oryziradicis</name>
    <dbReference type="NCBI Taxonomy" id="1867956"/>
    <lineage>
        <taxon>Bacteria</taxon>
        <taxon>Pseudomonadati</taxon>
        <taxon>Pseudomonadota</taxon>
        <taxon>Alphaproteobacteria</taxon>
        <taxon>Hyphomicrobiales</taxon>
        <taxon>Rhizobiaceae</taxon>
        <taxon>Rhizobium/Agrobacterium group</taxon>
        <taxon>Rhizobium</taxon>
    </lineage>
</organism>
<dbReference type="AlphaFoldDB" id="A0A1Q8ZLC7"/>
<dbReference type="Proteomes" id="UP000186894">
    <property type="component" value="Unassembled WGS sequence"/>
</dbReference>
<sequence>MQSTVLCLRVCALIILQATFFASHHRDGKKMTRLTISMMKFRQSWKLAGMLYLERKNDLVASAEVLPSIALLLIRQVKAVLYLTGKPAVC</sequence>
<dbReference type="EMBL" id="MKIM01000031">
    <property type="protein sequence ID" value="OLP42685.1"/>
    <property type="molecule type" value="Genomic_DNA"/>
</dbReference>
<name>A0A1Q8ZLC7_9HYPH</name>